<organism evidence="9 10">
    <name type="scientific">Pseudomonas inefficax</name>
    <dbReference type="NCBI Taxonomy" id="2078786"/>
    <lineage>
        <taxon>Bacteria</taxon>
        <taxon>Pseudomonadati</taxon>
        <taxon>Pseudomonadota</taxon>
        <taxon>Gammaproteobacteria</taxon>
        <taxon>Pseudomonadales</taxon>
        <taxon>Pseudomonadaceae</taxon>
        <taxon>Pseudomonas</taxon>
    </lineage>
</organism>
<dbReference type="Pfam" id="PF08447">
    <property type="entry name" value="PAS_3"/>
    <property type="match status" value="1"/>
</dbReference>
<dbReference type="InterPro" id="IPR005467">
    <property type="entry name" value="His_kinase_dom"/>
</dbReference>
<feature type="domain" description="Response regulatory" evidence="6">
    <location>
        <begin position="608"/>
        <end position="724"/>
    </location>
</feature>
<dbReference type="Pfam" id="PF02518">
    <property type="entry name" value="HATPase_c"/>
    <property type="match status" value="1"/>
</dbReference>
<dbReference type="InterPro" id="IPR011006">
    <property type="entry name" value="CheY-like_superfamily"/>
</dbReference>
<dbReference type="NCBIfam" id="TIGR00229">
    <property type="entry name" value="sensory_box"/>
    <property type="match status" value="1"/>
</dbReference>
<dbReference type="SMART" id="SM00448">
    <property type="entry name" value="REC"/>
    <property type="match status" value="1"/>
</dbReference>
<dbReference type="Pfam" id="PF00072">
    <property type="entry name" value="Response_reg"/>
    <property type="match status" value="1"/>
</dbReference>
<dbReference type="SUPFAM" id="SSF55785">
    <property type="entry name" value="PYP-like sensor domain (PAS domain)"/>
    <property type="match status" value="1"/>
</dbReference>
<dbReference type="SMART" id="SM00388">
    <property type="entry name" value="HisKA"/>
    <property type="match status" value="1"/>
</dbReference>
<feature type="domain" description="Histidine kinase" evidence="5">
    <location>
        <begin position="363"/>
        <end position="587"/>
    </location>
</feature>
<dbReference type="PROSITE" id="PS50112">
    <property type="entry name" value="PAS"/>
    <property type="match status" value="1"/>
</dbReference>
<dbReference type="InterPro" id="IPR001789">
    <property type="entry name" value="Sig_transdc_resp-reg_receiver"/>
</dbReference>
<dbReference type="InterPro" id="IPR004358">
    <property type="entry name" value="Sig_transdc_His_kin-like_C"/>
</dbReference>
<dbReference type="Gene3D" id="3.30.565.10">
    <property type="entry name" value="Histidine kinase-like ATPase, C-terminal domain"/>
    <property type="match status" value="1"/>
</dbReference>
<dbReference type="EMBL" id="OPYN01000123">
    <property type="protein sequence ID" value="SPO61189.1"/>
    <property type="molecule type" value="Genomic_DNA"/>
</dbReference>
<dbReference type="SMART" id="SM00091">
    <property type="entry name" value="PAS"/>
    <property type="match status" value="1"/>
</dbReference>
<dbReference type="Proteomes" id="UP000294335">
    <property type="component" value="Unassembled WGS sequence"/>
</dbReference>
<dbReference type="PANTHER" id="PTHR43065">
    <property type="entry name" value="SENSOR HISTIDINE KINASE"/>
    <property type="match status" value="1"/>
</dbReference>
<evidence type="ECO:0000259" key="8">
    <source>
        <dbReference type="PROSITE" id="PS50113"/>
    </source>
</evidence>
<evidence type="ECO:0000256" key="4">
    <source>
        <dbReference type="PROSITE-ProRule" id="PRU00169"/>
    </source>
</evidence>
<evidence type="ECO:0000256" key="1">
    <source>
        <dbReference type="ARBA" id="ARBA00000085"/>
    </source>
</evidence>
<dbReference type="Gene3D" id="3.40.50.2300">
    <property type="match status" value="1"/>
</dbReference>
<dbReference type="InterPro" id="IPR000014">
    <property type="entry name" value="PAS"/>
</dbReference>
<dbReference type="PROSITE" id="PS50109">
    <property type="entry name" value="HIS_KIN"/>
    <property type="match status" value="1"/>
</dbReference>
<dbReference type="PROSITE" id="PS50110">
    <property type="entry name" value="RESPONSE_REGULATORY"/>
    <property type="match status" value="1"/>
</dbReference>
<dbReference type="EC" id="2.7.13.3" evidence="2"/>
<dbReference type="SUPFAM" id="SSF52172">
    <property type="entry name" value="CheY-like"/>
    <property type="match status" value="1"/>
</dbReference>
<dbReference type="SUPFAM" id="SSF47384">
    <property type="entry name" value="Homodimeric domain of signal transducing histidine kinase"/>
    <property type="match status" value="1"/>
</dbReference>
<dbReference type="GO" id="GO:0000155">
    <property type="term" value="F:phosphorelay sensor kinase activity"/>
    <property type="evidence" value="ECO:0007669"/>
    <property type="project" value="InterPro"/>
</dbReference>
<proteinExistence type="predicted"/>
<evidence type="ECO:0000313" key="9">
    <source>
        <dbReference type="EMBL" id="SPO61189.1"/>
    </source>
</evidence>
<dbReference type="SUPFAM" id="SSF55874">
    <property type="entry name" value="ATPase domain of HSP90 chaperone/DNA topoisomerase II/histidine kinase"/>
    <property type="match status" value="1"/>
</dbReference>
<gene>
    <name evidence="9" type="ORF">JV551A3_V1_1230085</name>
</gene>
<dbReference type="Gene3D" id="1.10.287.130">
    <property type="match status" value="1"/>
</dbReference>
<dbReference type="PRINTS" id="PR00344">
    <property type="entry name" value="BCTRLSENSOR"/>
</dbReference>
<name>A0AAQ1PBI5_9PSED</name>
<accession>A0AAQ1PBI5</accession>
<keyword evidence="9" id="KW-0808">Transferase</keyword>
<dbReference type="InterPro" id="IPR036097">
    <property type="entry name" value="HisK_dim/P_sf"/>
</dbReference>
<dbReference type="PANTHER" id="PTHR43065:SF42">
    <property type="entry name" value="TWO-COMPONENT SENSOR PPRA"/>
    <property type="match status" value="1"/>
</dbReference>
<comment type="catalytic activity">
    <reaction evidence="1">
        <text>ATP + protein L-histidine = ADP + protein N-phospho-L-histidine.</text>
        <dbReference type="EC" id="2.7.13.3"/>
    </reaction>
</comment>
<evidence type="ECO:0000259" key="6">
    <source>
        <dbReference type="PROSITE" id="PS50110"/>
    </source>
</evidence>
<feature type="domain" description="PAC" evidence="8">
    <location>
        <begin position="161"/>
        <end position="214"/>
    </location>
</feature>
<dbReference type="InterPro" id="IPR035965">
    <property type="entry name" value="PAS-like_dom_sf"/>
</dbReference>
<comment type="caution">
    <text evidence="9">The sequence shown here is derived from an EMBL/GenBank/DDBJ whole genome shotgun (WGS) entry which is preliminary data.</text>
</comment>
<evidence type="ECO:0000313" key="10">
    <source>
        <dbReference type="Proteomes" id="UP000294335"/>
    </source>
</evidence>
<dbReference type="PROSITE" id="PS50113">
    <property type="entry name" value="PAC"/>
    <property type="match status" value="1"/>
</dbReference>
<dbReference type="Gene3D" id="3.30.450.20">
    <property type="entry name" value="PAS domain"/>
    <property type="match status" value="2"/>
</dbReference>
<dbReference type="InterPro" id="IPR036890">
    <property type="entry name" value="HATPase_C_sf"/>
</dbReference>
<sequence length="726" mass="80445">MSIALRCQYAILRGVCCANVNHIHGAPVLSLNHAGVTIVVANGTPPEPASKIILQPPVPAPVDLMGERIVRFDWGSTSLGPLPRWSASLRIAVDVMHLSPLPCAVVWGPDLCVVHNEGYRALRPVAPDALGMAFDALWSDVWPAMGPWVFKALDGHSSFVEDPPLRIVSGEGGEPLWCAFGFTPLHDELGNVAGFLHAVIETTASVEAHRHWREQAQGFERQVERHQVEREQFWQLSRDAMITVTPELKVHAANPALYRTLGWAEEQIRGIPVLDLVHPADRAEVQVAISGCLQYRNAEQIETRLRHLDGHYHCFRWSARFDGSLLTAVGRDITEEREEAARQSEALMRNNERLELVGQLAGGIGHELNNLLSGIGGSLELLQRRLQEGRLERVEAYVEVAHDSVQRAMELTHRLLAFSRHQPLAPRPLDFNRQLRLSEPLLRSTLGAEMRLHWQLDVTPWAVNLDVCQLENALINLCANAREACLERGNVTLRSFNQRLTTWFPDEGGLPPGDYVALHVEDDGHGMSPVDIARAFEPFFTTKPIGHGSGLGLSMVYGFVGQSGGYAWIESAPNQGTKVCMLFPRCLDSVPEAPAVVQRSQRMAGGQRLLLVDDELGLRAVMREYLTERGFEVIDVGDANSALERFHHDGPYDLVVTDVGLPGGFSGRQVAKVMRMQWPLQKILFITGYAGQPIDAQLLEQPGTALMNKPFPLADLFDEALRLLEG</sequence>
<feature type="modified residue" description="4-aspartylphosphate" evidence="4">
    <location>
        <position position="658"/>
    </location>
</feature>
<dbReference type="CDD" id="cd00130">
    <property type="entry name" value="PAS"/>
    <property type="match status" value="1"/>
</dbReference>
<keyword evidence="9" id="KW-0418">Kinase</keyword>
<dbReference type="InterPro" id="IPR003594">
    <property type="entry name" value="HATPase_dom"/>
</dbReference>
<dbReference type="AlphaFoldDB" id="A0AAQ1PBI5"/>
<evidence type="ECO:0000256" key="3">
    <source>
        <dbReference type="ARBA" id="ARBA00022553"/>
    </source>
</evidence>
<protein>
    <recommendedName>
        <fullName evidence="2">histidine kinase</fullName>
        <ecNumber evidence="2">2.7.13.3</ecNumber>
    </recommendedName>
</protein>
<feature type="domain" description="PAS" evidence="7">
    <location>
        <begin position="239"/>
        <end position="296"/>
    </location>
</feature>
<keyword evidence="10" id="KW-1185">Reference proteome</keyword>
<dbReference type="SMART" id="SM00387">
    <property type="entry name" value="HATPase_c"/>
    <property type="match status" value="1"/>
</dbReference>
<dbReference type="InterPro" id="IPR013655">
    <property type="entry name" value="PAS_fold_3"/>
</dbReference>
<evidence type="ECO:0000256" key="2">
    <source>
        <dbReference type="ARBA" id="ARBA00012438"/>
    </source>
</evidence>
<dbReference type="CDD" id="cd00082">
    <property type="entry name" value="HisKA"/>
    <property type="match status" value="1"/>
</dbReference>
<evidence type="ECO:0000259" key="5">
    <source>
        <dbReference type="PROSITE" id="PS50109"/>
    </source>
</evidence>
<dbReference type="InterPro" id="IPR000700">
    <property type="entry name" value="PAS-assoc_C"/>
</dbReference>
<reference evidence="9 10" key="1">
    <citation type="submission" date="2018-02" db="EMBL/GenBank/DDBJ databases">
        <authorList>
            <person name="Dubost A."/>
        </authorList>
    </citation>
    <scope>NUCLEOTIDE SEQUENCE [LARGE SCALE GENOMIC DNA]</scope>
    <source>
        <strain evidence="10">JV551A3</strain>
    </source>
</reference>
<evidence type="ECO:0000259" key="7">
    <source>
        <dbReference type="PROSITE" id="PS50112"/>
    </source>
</evidence>
<dbReference type="Pfam" id="PF00512">
    <property type="entry name" value="HisKA"/>
    <property type="match status" value="1"/>
</dbReference>
<dbReference type="InterPro" id="IPR003661">
    <property type="entry name" value="HisK_dim/P_dom"/>
</dbReference>
<keyword evidence="3 4" id="KW-0597">Phosphoprotein</keyword>